<dbReference type="AlphaFoldDB" id="A0A6S6UDX7"/>
<dbReference type="InterPro" id="IPR000644">
    <property type="entry name" value="CBS_dom"/>
</dbReference>
<accession>A0A6S6UDX7</accession>
<dbReference type="EMBL" id="CACVAY010000149">
    <property type="protein sequence ID" value="CAA6828611.1"/>
    <property type="molecule type" value="Genomic_DNA"/>
</dbReference>
<gene>
    <name evidence="4" type="ORF">HELGO_WM9375</name>
</gene>
<evidence type="ECO:0000259" key="3">
    <source>
        <dbReference type="PROSITE" id="PS51371"/>
    </source>
</evidence>
<proteinExistence type="predicted"/>
<dbReference type="Pfam" id="PF00571">
    <property type="entry name" value="CBS"/>
    <property type="match status" value="2"/>
</dbReference>
<dbReference type="PANTHER" id="PTHR43080">
    <property type="entry name" value="CBS DOMAIN-CONTAINING PROTEIN CBSX3, MITOCHONDRIAL"/>
    <property type="match status" value="1"/>
</dbReference>
<dbReference type="SMART" id="SM00116">
    <property type="entry name" value="CBS"/>
    <property type="match status" value="2"/>
</dbReference>
<organism evidence="4">
    <name type="scientific">uncultured Thiotrichaceae bacterium</name>
    <dbReference type="NCBI Taxonomy" id="298394"/>
    <lineage>
        <taxon>Bacteria</taxon>
        <taxon>Pseudomonadati</taxon>
        <taxon>Pseudomonadota</taxon>
        <taxon>Gammaproteobacteria</taxon>
        <taxon>Thiotrichales</taxon>
        <taxon>Thiotrichaceae</taxon>
        <taxon>environmental samples</taxon>
    </lineage>
</organism>
<reference evidence="4" key="1">
    <citation type="submission" date="2020-01" db="EMBL/GenBank/DDBJ databases">
        <authorList>
            <person name="Meier V. D."/>
            <person name="Meier V D."/>
        </authorList>
    </citation>
    <scope>NUCLEOTIDE SEQUENCE</scope>
    <source>
        <strain evidence="4">HLG_WM_MAG_07</strain>
    </source>
</reference>
<name>A0A6S6UDX7_9GAMM</name>
<dbReference type="Gene3D" id="3.10.580.10">
    <property type="entry name" value="CBS-domain"/>
    <property type="match status" value="1"/>
</dbReference>
<sequence length="134" mass="14869">MDKPKVVRVSDVMKNQLHRVDGIDTVQSALGKIVSDQTHALIVNKRDDDDEYGIVLLADIAKKVIAKNRSPERVNIYEIMSKPVVSVRGDMDIRYCARLFNSFGLNVAPVEDEHGELMGTVSYNDIVLNGLVAS</sequence>
<evidence type="ECO:0000256" key="2">
    <source>
        <dbReference type="PROSITE-ProRule" id="PRU00703"/>
    </source>
</evidence>
<dbReference type="SUPFAM" id="SSF54631">
    <property type="entry name" value="CBS-domain pair"/>
    <property type="match status" value="1"/>
</dbReference>
<dbReference type="InterPro" id="IPR051257">
    <property type="entry name" value="Diverse_CBS-Domain"/>
</dbReference>
<dbReference type="PROSITE" id="PS51371">
    <property type="entry name" value="CBS"/>
    <property type="match status" value="1"/>
</dbReference>
<protein>
    <recommendedName>
        <fullName evidence="3">CBS domain-containing protein</fullName>
    </recommendedName>
</protein>
<evidence type="ECO:0000313" key="4">
    <source>
        <dbReference type="EMBL" id="CAA6828611.1"/>
    </source>
</evidence>
<dbReference type="InterPro" id="IPR046342">
    <property type="entry name" value="CBS_dom_sf"/>
</dbReference>
<evidence type="ECO:0000256" key="1">
    <source>
        <dbReference type="ARBA" id="ARBA00023122"/>
    </source>
</evidence>
<dbReference type="PANTHER" id="PTHR43080:SF2">
    <property type="entry name" value="CBS DOMAIN-CONTAINING PROTEIN"/>
    <property type="match status" value="1"/>
</dbReference>
<keyword evidence="1 2" id="KW-0129">CBS domain</keyword>
<feature type="domain" description="CBS" evidence="3">
    <location>
        <begin position="80"/>
        <end position="134"/>
    </location>
</feature>